<dbReference type="InterPro" id="IPR050115">
    <property type="entry name" value="Proteasome_alpha"/>
</dbReference>
<comment type="similarity">
    <text evidence="5">Belongs to the peptidase T1A family.</text>
</comment>
<evidence type="ECO:0000259" key="6">
    <source>
        <dbReference type="PROSITE" id="PS00388"/>
    </source>
</evidence>
<sequence>MSGYDRAISIFSPDGHIFQVDYANEAVNKGTLTLALKSKDCIIIASEVRSSLKLQATTTSKIHRLTDSIGMVTSGLSADARVLIKKAKVECESYEYNMDSTVTVDYIAKFVADTQQKYTQSGGVRPFGVGCLIAGLTEDGEGKIYKTDPSGVYQEWHCCSIGKNAKTVQSYLEKNIDMLKENKLSKFELLKFTVESLLEIVSNGSQNMEICLIDKEHGLNLVSKSTIDDIIGKIEKERDDAEKQ</sequence>
<dbReference type="Pfam" id="PF00227">
    <property type="entry name" value="Proteasome"/>
    <property type="match status" value="1"/>
</dbReference>
<dbReference type="Proteomes" id="UP000095358">
    <property type="component" value="Unassembled WGS sequence"/>
</dbReference>
<evidence type="ECO:0000313" key="8">
    <source>
        <dbReference type="Proteomes" id="UP000095358"/>
    </source>
</evidence>
<dbReference type="InterPro" id="IPR000426">
    <property type="entry name" value="Proteasome_asu_N"/>
</dbReference>
<evidence type="ECO:0000256" key="5">
    <source>
        <dbReference type="PROSITE-ProRule" id="PRU00808"/>
    </source>
</evidence>
<comment type="function">
    <text evidence="1">The proteasome degrades poly-ubiquitinated proteins in the cytoplasm and in the nucleus. It is essential for the regulated turnover of proteins and for the removal of misfolded proteins. The proteasome is a multicatalytic proteinase complex that is characterized by its ability to cleave peptides with Arg, Phe, Tyr, Leu, and Glu adjacent to the leaving group at neutral or slightly basic pH. It has an ATP-dependent proteolytic activity.</text>
</comment>
<protein>
    <submittedName>
        <fullName evidence="7">Proteasome subunit alpha type-4</fullName>
    </submittedName>
</protein>
<dbReference type="AlphaFoldDB" id="A0A1E5R5H5"/>
<dbReference type="PANTHER" id="PTHR11599">
    <property type="entry name" value="PROTEASOME SUBUNIT ALPHA/BETA"/>
    <property type="match status" value="1"/>
</dbReference>
<evidence type="ECO:0000256" key="3">
    <source>
        <dbReference type="ARBA" id="ARBA00022490"/>
    </source>
</evidence>
<dbReference type="EMBL" id="LPNN01000010">
    <property type="protein sequence ID" value="OEJ81793.1"/>
    <property type="molecule type" value="Genomic_DNA"/>
</dbReference>
<dbReference type="SMART" id="SM00948">
    <property type="entry name" value="Proteasome_A_N"/>
    <property type="match status" value="1"/>
</dbReference>
<feature type="domain" description="Proteasome alpha-type subunits" evidence="6">
    <location>
        <begin position="4"/>
        <end position="26"/>
    </location>
</feature>
<dbReference type="GO" id="GO:0005737">
    <property type="term" value="C:cytoplasm"/>
    <property type="evidence" value="ECO:0007669"/>
    <property type="project" value="UniProtKB-SubCell"/>
</dbReference>
<keyword evidence="8" id="KW-1185">Reference proteome</keyword>
<dbReference type="GO" id="GO:0019773">
    <property type="term" value="C:proteasome core complex, alpha-subunit complex"/>
    <property type="evidence" value="ECO:0007669"/>
    <property type="project" value="UniProtKB-UniRule"/>
</dbReference>
<dbReference type="GO" id="GO:0010499">
    <property type="term" value="P:proteasomal ubiquitin-independent protein catabolic process"/>
    <property type="evidence" value="ECO:0007669"/>
    <property type="project" value="UniProtKB-ARBA"/>
</dbReference>
<keyword evidence="4 5" id="KW-0647">Proteasome</keyword>
<evidence type="ECO:0000313" key="7">
    <source>
        <dbReference type="EMBL" id="OEJ81793.1"/>
    </source>
</evidence>
<dbReference type="OrthoDB" id="431557at2759"/>
<dbReference type="STRING" id="29833.A0A1E5R5H5"/>
<dbReference type="Pfam" id="PF10584">
    <property type="entry name" value="Proteasome_A_N"/>
    <property type="match status" value="1"/>
</dbReference>
<keyword evidence="3" id="KW-0963">Cytoplasm</keyword>
<dbReference type="PROSITE" id="PS00388">
    <property type="entry name" value="PROTEASOME_ALPHA_1"/>
    <property type="match status" value="1"/>
</dbReference>
<dbReference type="FunFam" id="3.60.20.10:FF:000004">
    <property type="entry name" value="Proteasome subunit alpha type-4"/>
    <property type="match status" value="1"/>
</dbReference>
<dbReference type="InterPro" id="IPR023332">
    <property type="entry name" value="Proteasome_alpha-type"/>
</dbReference>
<proteinExistence type="inferred from homology"/>
<gene>
    <name evidence="7" type="ORF">AWRI3580_g3840</name>
</gene>
<evidence type="ECO:0000256" key="4">
    <source>
        <dbReference type="ARBA" id="ARBA00022942"/>
    </source>
</evidence>
<dbReference type="PROSITE" id="PS51475">
    <property type="entry name" value="PROTEASOME_ALPHA_2"/>
    <property type="match status" value="1"/>
</dbReference>
<evidence type="ECO:0000256" key="1">
    <source>
        <dbReference type="ARBA" id="ARBA00003542"/>
    </source>
</evidence>
<evidence type="ECO:0000256" key="2">
    <source>
        <dbReference type="ARBA" id="ARBA00004496"/>
    </source>
</evidence>
<dbReference type="SUPFAM" id="SSF56235">
    <property type="entry name" value="N-terminal nucleophile aminohydrolases (Ntn hydrolases)"/>
    <property type="match status" value="1"/>
</dbReference>
<dbReference type="InterPro" id="IPR001353">
    <property type="entry name" value="Proteasome_sua/b"/>
</dbReference>
<organism evidence="7 8">
    <name type="scientific">Hanseniaspora uvarum</name>
    <name type="common">Yeast</name>
    <name type="synonym">Kloeckera apiculata</name>
    <dbReference type="NCBI Taxonomy" id="29833"/>
    <lineage>
        <taxon>Eukaryota</taxon>
        <taxon>Fungi</taxon>
        <taxon>Dikarya</taxon>
        <taxon>Ascomycota</taxon>
        <taxon>Saccharomycotina</taxon>
        <taxon>Saccharomycetes</taxon>
        <taxon>Saccharomycodales</taxon>
        <taxon>Saccharomycodaceae</taxon>
        <taxon>Hanseniaspora</taxon>
    </lineage>
</organism>
<dbReference type="InterPro" id="IPR029055">
    <property type="entry name" value="Ntn_hydrolases_N"/>
</dbReference>
<name>A0A1E5R5H5_HANUV</name>
<reference evidence="8" key="1">
    <citation type="journal article" date="2016" name="Genome Announc.">
        <title>Genome sequences of three species of Hanseniaspora isolated from spontaneous wine fermentations.</title>
        <authorList>
            <person name="Sternes P.R."/>
            <person name="Lee D."/>
            <person name="Kutyna D.R."/>
            <person name="Borneman A.R."/>
        </authorList>
    </citation>
    <scope>NUCLEOTIDE SEQUENCE [LARGE SCALE GENOMIC DNA]</scope>
    <source>
        <strain evidence="8">AWRI3580</strain>
    </source>
</reference>
<dbReference type="VEuPathDB" id="FungiDB:AWRI3580_g3840"/>
<dbReference type="Gene3D" id="3.60.20.10">
    <property type="entry name" value="Glutamine Phosphoribosylpyrophosphate, subunit 1, domain 1"/>
    <property type="match status" value="1"/>
</dbReference>
<comment type="caution">
    <text evidence="7">The sequence shown here is derived from an EMBL/GenBank/DDBJ whole genome shotgun (WGS) entry which is preliminary data.</text>
</comment>
<comment type="subcellular location">
    <subcellularLocation>
        <location evidence="2">Cytoplasm</location>
    </subcellularLocation>
</comment>
<accession>A0A1E5R5H5</accession>
<dbReference type="NCBIfam" id="NF003075">
    <property type="entry name" value="PRK03996.1"/>
    <property type="match status" value="1"/>
</dbReference>
<dbReference type="GO" id="GO:0043161">
    <property type="term" value="P:proteasome-mediated ubiquitin-dependent protein catabolic process"/>
    <property type="evidence" value="ECO:0007669"/>
    <property type="project" value="UniProtKB-ARBA"/>
</dbReference>